<comment type="caution">
    <text evidence="1">The sequence shown here is derived from an EMBL/GenBank/DDBJ whole genome shotgun (WGS) entry which is preliminary data.</text>
</comment>
<evidence type="ECO:0000313" key="1">
    <source>
        <dbReference type="EMBL" id="CAH6721806.1"/>
    </source>
</evidence>
<evidence type="ECO:0000313" key="2">
    <source>
        <dbReference type="Proteomes" id="UP001152531"/>
    </source>
</evidence>
<keyword evidence="1" id="KW-0560">Oxidoreductase</keyword>
<gene>
    <name evidence="1" type="ORF">CLIB1444_07S02850</name>
</gene>
<proteinExistence type="predicted"/>
<name>A0ACA9YBI6_9ASCO</name>
<reference evidence="1" key="1">
    <citation type="submission" date="2022-06" db="EMBL/GenBank/DDBJ databases">
        <authorList>
            <person name="Legras J.-L."/>
            <person name="Devillers H."/>
            <person name="Grondin C."/>
        </authorList>
    </citation>
    <scope>NUCLEOTIDE SEQUENCE</scope>
    <source>
        <strain evidence="1">CLIB 1444</strain>
    </source>
</reference>
<accession>A0ACA9YBI6</accession>
<protein>
    <submittedName>
        <fullName evidence="1">Cytochrome P450 monooxygenase Fgm1p</fullName>
    </submittedName>
</protein>
<dbReference type="Proteomes" id="UP001152531">
    <property type="component" value="Unassembled WGS sequence"/>
</dbReference>
<keyword evidence="1" id="KW-0503">Monooxygenase</keyword>
<sequence length="565" mass="65209">MLLDLIVDAYNSIEAHPYYSLGVFSVIIAAYSLFIYPFYLSPFKNIPGPYLFRISVLPSLHYQRTNKWVLKVHELHEIYGDVVLLSPKEISVNGDLKYLNDIYTKNFPKSTFYQNFANHGKPNMFASMSNDIHLKYKKNLQSIYSKSAIFNPKNSTRISLVTNIRKLLKNIEDSSVEGTAPDFINAASEVNIHGKGYHEKDKKWFLGGKTKNLPIEVYSLFGSLALDVVSQFELGLKNGTNLLENPQQREIVTYHRYVASMVFYTTLLPSLWDYAATKLILKSAQIVHDWQLGLYAKAELNIPSFKEDENLTTLETLRKHGFLKEAAYSFLSDNIFAGHETTAIQLTYITYELSRPHNQYLQKRLYDELHEAFSDAELIEDLEIVDKLPVLNAVLLEASRVHTSIPGAEPRVVDKVYKIKDTVIPKGTIISGQPYSYHRVPSVFPEPDVFKPERWLQQDDETTEAFEARTKKMHKYMIPFGKGIRMCLGMNVAQIEMKLAVANIYHKYHSKISSQWCDIVDKPEIVKMGDKYVGENKTDVEKMTMFDTYTTRPYNDECWLEFYRY</sequence>
<organism evidence="1 2">
    <name type="scientific">[Candida] jaroonii</name>
    <dbReference type="NCBI Taxonomy" id="467808"/>
    <lineage>
        <taxon>Eukaryota</taxon>
        <taxon>Fungi</taxon>
        <taxon>Dikarya</taxon>
        <taxon>Ascomycota</taxon>
        <taxon>Saccharomycotina</taxon>
        <taxon>Pichiomycetes</taxon>
        <taxon>Debaryomycetaceae</taxon>
        <taxon>Yamadazyma</taxon>
    </lineage>
</organism>
<dbReference type="EMBL" id="CALSDN010000007">
    <property type="protein sequence ID" value="CAH6721806.1"/>
    <property type="molecule type" value="Genomic_DNA"/>
</dbReference>
<keyword evidence="2" id="KW-1185">Reference proteome</keyword>